<accession>A0A396RU49</accession>
<sequence>MRPKARRTTGYRTVQMHDLAAAGRLFREAGFVASEDDPISAVAGFNPAGRPVRVEAMWDGGWRATLWLRKDGGHTLRMAIRLVSEPRR</sequence>
<dbReference type="Proteomes" id="UP000266693">
    <property type="component" value="Unassembled WGS sequence"/>
</dbReference>
<dbReference type="AlphaFoldDB" id="A0A396RU49"/>
<evidence type="ECO:0000313" key="2">
    <source>
        <dbReference type="Proteomes" id="UP000266693"/>
    </source>
</evidence>
<protein>
    <submittedName>
        <fullName evidence="1">Uncharacterized protein</fullName>
    </submittedName>
</protein>
<name>A0A396RU49_9SPHN</name>
<dbReference type="EMBL" id="QWLV01000005">
    <property type="protein sequence ID" value="RHW17211.1"/>
    <property type="molecule type" value="Genomic_DNA"/>
</dbReference>
<proteinExistence type="predicted"/>
<keyword evidence="2" id="KW-1185">Reference proteome</keyword>
<comment type="caution">
    <text evidence="1">The sequence shown here is derived from an EMBL/GenBank/DDBJ whole genome shotgun (WGS) entry which is preliminary data.</text>
</comment>
<gene>
    <name evidence="1" type="ORF">D1610_11725</name>
</gene>
<organism evidence="1 2">
    <name type="scientific">Sphingomonas gilva</name>
    <dbReference type="NCBI Taxonomy" id="2305907"/>
    <lineage>
        <taxon>Bacteria</taxon>
        <taxon>Pseudomonadati</taxon>
        <taxon>Pseudomonadota</taxon>
        <taxon>Alphaproteobacteria</taxon>
        <taxon>Sphingomonadales</taxon>
        <taxon>Sphingomonadaceae</taxon>
        <taxon>Sphingomonas</taxon>
    </lineage>
</organism>
<reference evidence="1 2" key="1">
    <citation type="submission" date="2018-08" db="EMBL/GenBank/DDBJ databases">
        <title>The multiple taxonomic identification of Sphingomonas gilva.</title>
        <authorList>
            <person name="Zhu D."/>
            <person name="Zheng S."/>
        </authorList>
    </citation>
    <scope>NUCLEOTIDE SEQUENCE [LARGE SCALE GENOMIC DNA]</scope>
    <source>
        <strain evidence="1 2">ZDH117</strain>
    </source>
</reference>
<evidence type="ECO:0000313" key="1">
    <source>
        <dbReference type="EMBL" id="RHW17211.1"/>
    </source>
</evidence>